<keyword evidence="4" id="KW-1185">Reference proteome</keyword>
<dbReference type="InterPro" id="IPR036291">
    <property type="entry name" value="NAD(P)-bd_dom_sf"/>
</dbReference>
<sequence length="297" mass="35703">MKRVLIVGVQQFISFHLCSRLLEDGSFVDGVLFQPNHFQYQLWVEEQMMWLGRNAQLKIFQMKDIFEENHVFDYDVIYYCQLDPHDPQWPKEWRKEKETLQKLLPIVKEKQCPIVFLSSIEIFGEDQEEIVAETKPMPSSEKGKFFLQMEKWLKEQIVQDSYLFVRIPTVYGPWQPPGQWMTDMVLKELKDQQFPRSNDRLKTPIRDLLYIEDVVDALLELGKMERWEHPIIHMISNYEKDDIEKQLSKRNNIPYKPIYLNLENIIVPQNQKKLEEGLDEQRHFLTRFNALLQNINK</sequence>
<feature type="domain" description="NAD-dependent epimerase/dehydratase" evidence="2">
    <location>
        <begin position="4"/>
        <end position="221"/>
    </location>
</feature>
<dbReference type="SUPFAM" id="SSF51735">
    <property type="entry name" value="NAD(P)-binding Rossmann-fold domains"/>
    <property type="match status" value="1"/>
</dbReference>
<dbReference type="Proteomes" id="UP001225646">
    <property type="component" value="Unassembled WGS sequence"/>
</dbReference>
<dbReference type="PANTHER" id="PTHR43574">
    <property type="entry name" value="EPIMERASE-RELATED"/>
    <property type="match status" value="1"/>
</dbReference>
<evidence type="ECO:0000256" key="1">
    <source>
        <dbReference type="ARBA" id="ARBA00023027"/>
    </source>
</evidence>
<evidence type="ECO:0000259" key="2">
    <source>
        <dbReference type="Pfam" id="PF01370"/>
    </source>
</evidence>
<accession>A0ABT9VN80</accession>
<gene>
    <name evidence="3" type="ORF">J2S06_001505</name>
</gene>
<dbReference type="Gene3D" id="3.40.50.720">
    <property type="entry name" value="NAD(P)-binding Rossmann-like Domain"/>
    <property type="match status" value="1"/>
</dbReference>
<evidence type="ECO:0000313" key="3">
    <source>
        <dbReference type="EMBL" id="MDQ0162428.1"/>
    </source>
</evidence>
<dbReference type="InterPro" id="IPR001509">
    <property type="entry name" value="Epimerase_deHydtase"/>
</dbReference>
<keyword evidence="1" id="KW-0520">NAD</keyword>
<proteinExistence type="predicted"/>
<name>A0ABT9VN80_9BACI</name>
<evidence type="ECO:0000313" key="4">
    <source>
        <dbReference type="Proteomes" id="UP001225646"/>
    </source>
</evidence>
<comment type="caution">
    <text evidence="3">The sequence shown here is derived from an EMBL/GenBank/DDBJ whole genome shotgun (WGS) entry which is preliminary data.</text>
</comment>
<dbReference type="Pfam" id="PF01370">
    <property type="entry name" value="Epimerase"/>
    <property type="match status" value="1"/>
</dbReference>
<organism evidence="3 4">
    <name type="scientific">Aeribacillus alveayuensis</name>
    <dbReference type="NCBI Taxonomy" id="279215"/>
    <lineage>
        <taxon>Bacteria</taxon>
        <taxon>Bacillati</taxon>
        <taxon>Bacillota</taxon>
        <taxon>Bacilli</taxon>
        <taxon>Bacillales</taxon>
        <taxon>Bacillaceae</taxon>
        <taxon>Aeribacillus</taxon>
    </lineage>
</organism>
<dbReference type="EMBL" id="JAUSTR010000004">
    <property type="protein sequence ID" value="MDQ0162428.1"/>
    <property type="molecule type" value="Genomic_DNA"/>
</dbReference>
<reference evidence="3 4" key="1">
    <citation type="submission" date="2023-07" db="EMBL/GenBank/DDBJ databases">
        <title>Genomic Encyclopedia of Type Strains, Phase IV (KMG-IV): sequencing the most valuable type-strain genomes for metagenomic binning, comparative biology and taxonomic classification.</title>
        <authorList>
            <person name="Goeker M."/>
        </authorList>
    </citation>
    <scope>NUCLEOTIDE SEQUENCE [LARGE SCALE GENOMIC DNA]</scope>
    <source>
        <strain evidence="3 4">DSM 19092</strain>
    </source>
</reference>
<protein>
    <submittedName>
        <fullName evidence="3">Nucleoside-diphosphate-sugar epimerase</fullName>
    </submittedName>
</protein>
<dbReference type="RefSeq" id="WP_419151871.1">
    <property type="nucleotide sequence ID" value="NZ_JAUSTR010000004.1"/>
</dbReference>